<name>A0A9W6HG93_9MICO</name>
<feature type="transmembrane region" description="Helical" evidence="1">
    <location>
        <begin position="26"/>
        <end position="47"/>
    </location>
</feature>
<dbReference type="RefSeq" id="WP_114587663.1">
    <property type="nucleotide sequence ID" value="NZ_BSEO01000004.1"/>
</dbReference>
<dbReference type="EMBL" id="BSEO01000004">
    <property type="protein sequence ID" value="GLJ79586.1"/>
    <property type="molecule type" value="Genomic_DNA"/>
</dbReference>
<evidence type="ECO:0000313" key="3">
    <source>
        <dbReference type="Proteomes" id="UP001142317"/>
    </source>
</evidence>
<proteinExistence type="predicted"/>
<sequence>MQNPLDGIIPDFTIFGAQFTELWQKILAGVWGIAIVFVIVALIIGIVKVAQNGESNPQAVAEGKKQVLWSSISLGGLVALAVIVGAIIAIFQP</sequence>
<keyword evidence="1" id="KW-0812">Transmembrane</keyword>
<dbReference type="InterPro" id="IPR043993">
    <property type="entry name" value="T4SS_pilin"/>
</dbReference>
<dbReference type="Pfam" id="PF18895">
    <property type="entry name" value="T4SS_pilin"/>
    <property type="match status" value="1"/>
</dbReference>
<keyword evidence="3" id="KW-1185">Reference proteome</keyword>
<protein>
    <submittedName>
        <fullName evidence="2">Uncharacterized protein</fullName>
    </submittedName>
</protein>
<reference evidence="2" key="2">
    <citation type="submission" date="2023-01" db="EMBL/GenBank/DDBJ databases">
        <authorList>
            <person name="Sun Q."/>
            <person name="Evtushenko L."/>
        </authorList>
    </citation>
    <scope>NUCLEOTIDE SEQUENCE</scope>
    <source>
        <strain evidence="2">VKM Ac-1447</strain>
    </source>
</reference>
<organism evidence="2 3">
    <name type="scientific">Microbacterium imperiale</name>
    <dbReference type="NCBI Taxonomy" id="33884"/>
    <lineage>
        <taxon>Bacteria</taxon>
        <taxon>Bacillati</taxon>
        <taxon>Actinomycetota</taxon>
        <taxon>Actinomycetes</taxon>
        <taxon>Micrococcales</taxon>
        <taxon>Microbacteriaceae</taxon>
        <taxon>Microbacterium</taxon>
    </lineage>
</organism>
<reference evidence="2" key="1">
    <citation type="journal article" date="2014" name="Int. J. Syst. Evol. Microbiol.">
        <title>Complete genome sequence of Corynebacterium casei LMG S-19264T (=DSM 44701T), isolated from a smear-ripened cheese.</title>
        <authorList>
            <consortium name="US DOE Joint Genome Institute (JGI-PGF)"/>
            <person name="Walter F."/>
            <person name="Albersmeier A."/>
            <person name="Kalinowski J."/>
            <person name="Ruckert C."/>
        </authorList>
    </citation>
    <scope>NUCLEOTIDE SEQUENCE</scope>
    <source>
        <strain evidence="2">VKM Ac-1447</strain>
    </source>
</reference>
<comment type="caution">
    <text evidence="2">The sequence shown here is derived from an EMBL/GenBank/DDBJ whole genome shotgun (WGS) entry which is preliminary data.</text>
</comment>
<dbReference type="AlphaFoldDB" id="A0A9W6HG93"/>
<evidence type="ECO:0000313" key="2">
    <source>
        <dbReference type="EMBL" id="GLJ79586.1"/>
    </source>
</evidence>
<accession>A0A9W6HG93</accession>
<evidence type="ECO:0000256" key="1">
    <source>
        <dbReference type="SAM" id="Phobius"/>
    </source>
</evidence>
<feature type="transmembrane region" description="Helical" evidence="1">
    <location>
        <begin position="67"/>
        <end position="91"/>
    </location>
</feature>
<keyword evidence="1" id="KW-0472">Membrane</keyword>
<keyword evidence="1" id="KW-1133">Transmembrane helix</keyword>
<gene>
    <name evidence="2" type="ORF">GCM10017586_12680</name>
</gene>
<dbReference type="Proteomes" id="UP001142317">
    <property type="component" value="Unassembled WGS sequence"/>
</dbReference>